<dbReference type="InterPro" id="IPR011032">
    <property type="entry name" value="GroES-like_sf"/>
</dbReference>
<name>A0A7W5BT19_9HYPH</name>
<dbReference type="PANTHER" id="PTHR44154:SF1">
    <property type="entry name" value="QUINONE OXIDOREDUCTASE"/>
    <property type="match status" value="1"/>
</dbReference>
<gene>
    <name evidence="2" type="ORF">FHS26_006389</name>
</gene>
<sequence length="130" mass="14438">MKAVRIHRFGGPEDMAIEEIDRPIPAANEVLIKVFAASINPVDVKMREGKYPIVTEKDLPCRAQGKAYPRQSGSEGCRLILESAAAHRAKVRTARRLHRFLGAAFISANGGFPGNSQVEKPFLRGRPFRR</sequence>
<evidence type="ECO:0000313" key="2">
    <source>
        <dbReference type="EMBL" id="MBB3138610.1"/>
    </source>
</evidence>
<evidence type="ECO:0000256" key="1">
    <source>
        <dbReference type="ARBA" id="ARBA00022857"/>
    </source>
</evidence>
<comment type="caution">
    <text evidence="2">The sequence shown here is derived from an EMBL/GenBank/DDBJ whole genome shotgun (WGS) entry which is preliminary data.</text>
</comment>
<protein>
    <submittedName>
        <fullName evidence="2">Threonine dehydrogenase-like Zn-dependent dehydrogenase</fullName>
    </submittedName>
</protein>
<proteinExistence type="predicted"/>
<dbReference type="SUPFAM" id="SSF50129">
    <property type="entry name" value="GroES-like"/>
    <property type="match status" value="1"/>
</dbReference>
<dbReference type="RefSeq" id="WP_245438628.1">
    <property type="nucleotide sequence ID" value="NZ_JACHXH010000035.1"/>
</dbReference>
<dbReference type="InterPro" id="IPR051603">
    <property type="entry name" value="Zinc-ADH_QOR/CCCR"/>
</dbReference>
<organism evidence="2 3">
    <name type="scientific">Rhizobium pisi</name>
    <dbReference type="NCBI Taxonomy" id="574561"/>
    <lineage>
        <taxon>Bacteria</taxon>
        <taxon>Pseudomonadati</taxon>
        <taxon>Pseudomonadota</taxon>
        <taxon>Alphaproteobacteria</taxon>
        <taxon>Hyphomicrobiales</taxon>
        <taxon>Rhizobiaceae</taxon>
        <taxon>Rhizobium/Agrobacterium group</taxon>
        <taxon>Rhizobium</taxon>
    </lineage>
</organism>
<dbReference type="AlphaFoldDB" id="A0A7W5BT19"/>
<dbReference type="EMBL" id="JACHXH010000035">
    <property type="protein sequence ID" value="MBB3138610.1"/>
    <property type="molecule type" value="Genomic_DNA"/>
</dbReference>
<dbReference type="Proteomes" id="UP000518315">
    <property type="component" value="Unassembled WGS sequence"/>
</dbReference>
<evidence type="ECO:0000313" key="3">
    <source>
        <dbReference type="Proteomes" id="UP000518315"/>
    </source>
</evidence>
<accession>A0A7W5BT19</accession>
<dbReference type="PANTHER" id="PTHR44154">
    <property type="entry name" value="QUINONE OXIDOREDUCTASE"/>
    <property type="match status" value="1"/>
</dbReference>
<dbReference type="Gene3D" id="3.90.180.10">
    <property type="entry name" value="Medium-chain alcohol dehydrogenases, catalytic domain"/>
    <property type="match status" value="1"/>
</dbReference>
<reference evidence="2 3" key="1">
    <citation type="submission" date="2020-08" db="EMBL/GenBank/DDBJ databases">
        <title>Genomic Encyclopedia of Type Strains, Phase III (KMG-III): the genomes of soil and plant-associated and newly described type strains.</title>
        <authorList>
            <person name="Whitman W."/>
        </authorList>
    </citation>
    <scope>NUCLEOTIDE SEQUENCE [LARGE SCALE GENOMIC DNA]</scope>
    <source>
        <strain evidence="2 3">CECT 4113</strain>
    </source>
</reference>
<keyword evidence="3" id="KW-1185">Reference proteome</keyword>
<keyword evidence="1" id="KW-0521">NADP</keyword>